<dbReference type="GO" id="GO:0000064">
    <property type="term" value="F:L-ornithine transmembrane transporter activity"/>
    <property type="evidence" value="ECO:0007669"/>
    <property type="project" value="TreeGrafter"/>
</dbReference>
<dbReference type="Gene3D" id="1.20.1740.10">
    <property type="entry name" value="Amino acid/polyamine transporter I"/>
    <property type="match status" value="1"/>
</dbReference>
<keyword evidence="4 5" id="KW-0472">Membrane</keyword>
<dbReference type="PANTHER" id="PTHR43243">
    <property type="entry name" value="INNER MEMBRANE TRANSPORTER YGJI-RELATED"/>
    <property type="match status" value="1"/>
</dbReference>
<feature type="non-terminal residue" evidence="6">
    <location>
        <position position="1"/>
    </location>
</feature>
<dbReference type="OrthoDB" id="3900342at2759"/>
<dbReference type="Pfam" id="PF13520">
    <property type="entry name" value="AA_permease_2"/>
    <property type="match status" value="1"/>
</dbReference>
<reference evidence="6" key="1">
    <citation type="submission" date="2020-11" db="EMBL/GenBank/DDBJ databases">
        <authorList>
            <person name="Tran Van P."/>
        </authorList>
    </citation>
    <scope>NUCLEOTIDE SEQUENCE</scope>
</reference>
<dbReference type="GO" id="GO:0061459">
    <property type="term" value="F:L-arginine transmembrane transporter activity"/>
    <property type="evidence" value="ECO:0007669"/>
    <property type="project" value="TreeGrafter"/>
</dbReference>
<dbReference type="EMBL" id="OC927242">
    <property type="protein sequence ID" value="CAD7657123.1"/>
    <property type="molecule type" value="Genomic_DNA"/>
</dbReference>
<feature type="transmembrane region" description="Helical" evidence="5">
    <location>
        <begin position="66"/>
        <end position="88"/>
    </location>
</feature>
<organism evidence="6">
    <name type="scientific">Oppiella nova</name>
    <dbReference type="NCBI Taxonomy" id="334625"/>
    <lineage>
        <taxon>Eukaryota</taxon>
        <taxon>Metazoa</taxon>
        <taxon>Ecdysozoa</taxon>
        <taxon>Arthropoda</taxon>
        <taxon>Chelicerata</taxon>
        <taxon>Arachnida</taxon>
        <taxon>Acari</taxon>
        <taxon>Acariformes</taxon>
        <taxon>Sarcoptiformes</taxon>
        <taxon>Oribatida</taxon>
        <taxon>Brachypylina</taxon>
        <taxon>Oppioidea</taxon>
        <taxon>Oppiidae</taxon>
        <taxon>Oppiella</taxon>
    </lineage>
</organism>
<evidence type="ECO:0000256" key="2">
    <source>
        <dbReference type="ARBA" id="ARBA00022692"/>
    </source>
</evidence>
<feature type="transmembrane region" description="Helical" evidence="5">
    <location>
        <begin position="148"/>
        <end position="167"/>
    </location>
</feature>
<dbReference type="AlphaFoldDB" id="A0A7R9MBS6"/>
<dbReference type="GO" id="GO:0097638">
    <property type="term" value="P:L-arginine import across plasma membrane"/>
    <property type="evidence" value="ECO:0007669"/>
    <property type="project" value="TreeGrafter"/>
</dbReference>
<feature type="transmembrane region" description="Helical" evidence="5">
    <location>
        <begin position="174"/>
        <end position="191"/>
    </location>
</feature>
<sequence>MANWLKVLIRKKPIERSAITTTRLERCLSTLDLTMLGIGSTLGLGVYILAGQVASTKAGPAVTLSFFIAAVASVFAGLCYAGSAYVYSYITVGEFMAFIIGWNLILEYAIGSASIARGYSGYVDSLVNYQIQDHFTKWAPLNFGTSKYFDFFAFSIAILIAGLLAIGVKKSTRLNAVFTVMNVLGVIYAIICG</sequence>
<dbReference type="GO" id="GO:0015189">
    <property type="term" value="F:L-lysine transmembrane transporter activity"/>
    <property type="evidence" value="ECO:0007669"/>
    <property type="project" value="TreeGrafter"/>
</dbReference>
<name>A0A7R9MBS6_9ACAR</name>
<keyword evidence="3 5" id="KW-1133">Transmembrane helix</keyword>
<dbReference type="InterPro" id="IPR002293">
    <property type="entry name" value="AA/rel_permease1"/>
</dbReference>
<evidence type="ECO:0000256" key="1">
    <source>
        <dbReference type="ARBA" id="ARBA00004141"/>
    </source>
</evidence>
<dbReference type="Proteomes" id="UP000728032">
    <property type="component" value="Unassembled WGS sequence"/>
</dbReference>
<gene>
    <name evidence="6" type="ORF">ONB1V03_LOCUS13755</name>
</gene>
<comment type="subcellular location">
    <subcellularLocation>
        <location evidence="1">Membrane</location>
        <topology evidence="1">Multi-pass membrane protein</topology>
    </subcellularLocation>
</comment>
<dbReference type="GO" id="GO:0005886">
    <property type="term" value="C:plasma membrane"/>
    <property type="evidence" value="ECO:0007669"/>
    <property type="project" value="TreeGrafter"/>
</dbReference>
<evidence type="ECO:0000313" key="6">
    <source>
        <dbReference type="EMBL" id="CAD7657123.1"/>
    </source>
</evidence>
<evidence type="ECO:0000256" key="5">
    <source>
        <dbReference type="SAM" id="Phobius"/>
    </source>
</evidence>
<feature type="transmembrane region" description="Helical" evidence="5">
    <location>
        <begin position="95"/>
        <end position="116"/>
    </location>
</feature>
<evidence type="ECO:0000256" key="4">
    <source>
        <dbReference type="ARBA" id="ARBA00023136"/>
    </source>
</evidence>
<keyword evidence="2 5" id="KW-0812">Transmembrane</keyword>
<evidence type="ECO:0000313" key="7">
    <source>
        <dbReference type="Proteomes" id="UP000728032"/>
    </source>
</evidence>
<dbReference type="PANTHER" id="PTHR43243:SF105">
    <property type="entry name" value="CATIONIC AMINO ACID TRANSPORTER C-TERMINAL DOMAIN-CONTAINING PROTEIN"/>
    <property type="match status" value="1"/>
</dbReference>
<protein>
    <submittedName>
        <fullName evidence="6">Uncharacterized protein</fullName>
    </submittedName>
</protein>
<evidence type="ECO:0000256" key="3">
    <source>
        <dbReference type="ARBA" id="ARBA00022989"/>
    </source>
</evidence>
<feature type="transmembrane region" description="Helical" evidence="5">
    <location>
        <begin position="33"/>
        <end position="54"/>
    </location>
</feature>
<keyword evidence="7" id="KW-1185">Reference proteome</keyword>
<dbReference type="EMBL" id="CAJPVJ010012417">
    <property type="protein sequence ID" value="CAG2174309.1"/>
    <property type="molecule type" value="Genomic_DNA"/>
</dbReference>
<proteinExistence type="predicted"/>
<accession>A0A7R9MBS6</accession>